<dbReference type="EMBL" id="BAAAUT010000059">
    <property type="protein sequence ID" value="GAA3158543.1"/>
    <property type="molecule type" value="Genomic_DNA"/>
</dbReference>
<reference evidence="3" key="1">
    <citation type="journal article" date="2019" name="Int. J. Syst. Evol. Microbiol.">
        <title>The Global Catalogue of Microorganisms (GCM) 10K type strain sequencing project: providing services to taxonomists for standard genome sequencing and annotation.</title>
        <authorList>
            <consortium name="The Broad Institute Genomics Platform"/>
            <consortium name="The Broad Institute Genome Sequencing Center for Infectious Disease"/>
            <person name="Wu L."/>
            <person name="Ma J."/>
        </authorList>
    </citation>
    <scope>NUCLEOTIDE SEQUENCE [LARGE SCALE GENOMIC DNA]</scope>
    <source>
        <strain evidence="3">JCM 9373</strain>
    </source>
</reference>
<keyword evidence="1" id="KW-0812">Transmembrane</keyword>
<gene>
    <name evidence="2" type="ORF">GCM10010466_56620</name>
</gene>
<comment type="caution">
    <text evidence="2">The sequence shown here is derived from an EMBL/GenBank/DDBJ whole genome shotgun (WGS) entry which is preliminary data.</text>
</comment>
<keyword evidence="1" id="KW-0472">Membrane</keyword>
<dbReference type="RefSeq" id="WP_344864775.1">
    <property type="nucleotide sequence ID" value="NZ_BAAAUT010000059.1"/>
</dbReference>
<protein>
    <submittedName>
        <fullName evidence="2">Uncharacterized protein</fullName>
    </submittedName>
</protein>
<keyword evidence="3" id="KW-1185">Reference proteome</keyword>
<feature type="transmembrane region" description="Helical" evidence="1">
    <location>
        <begin position="27"/>
        <end position="48"/>
    </location>
</feature>
<organism evidence="2 3">
    <name type="scientific">Planomonospora alba</name>
    <dbReference type="NCBI Taxonomy" id="161354"/>
    <lineage>
        <taxon>Bacteria</taxon>
        <taxon>Bacillati</taxon>
        <taxon>Actinomycetota</taxon>
        <taxon>Actinomycetes</taxon>
        <taxon>Streptosporangiales</taxon>
        <taxon>Streptosporangiaceae</taxon>
        <taxon>Planomonospora</taxon>
    </lineage>
</organism>
<name>A0ABP6NUL9_9ACTN</name>
<evidence type="ECO:0000313" key="2">
    <source>
        <dbReference type="EMBL" id="GAA3158543.1"/>
    </source>
</evidence>
<accession>A0ABP6NUL9</accession>
<dbReference type="Proteomes" id="UP001500320">
    <property type="component" value="Unassembled WGS sequence"/>
</dbReference>
<sequence length="81" mass="9256">MFDHLADGSEVLRALLLTMLSSDQHPVVPIVLSLALLWAALRALRLLIARIRRYISTLRPEQSRIELQWRRLGINFGTPPV</sequence>
<evidence type="ECO:0000256" key="1">
    <source>
        <dbReference type="SAM" id="Phobius"/>
    </source>
</evidence>
<proteinExistence type="predicted"/>
<evidence type="ECO:0000313" key="3">
    <source>
        <dbReference type="Proteomes" id="UP001500320"/>
    </source>
</evidence>
<keyword evidence="1" id="KW-1133">Transmembrane helix</keyword>